<feature type="compositionally biased region" description="Polar residues" evidence="1">
    <location>
        <begin position="969"/>
        <end position="980"/>
    </location>
</feature>
<dbReference type="PANTHER" id="PTHR31600:SF2">
    <property type="entry name" value="GAMETE ENRICHED GENE 10 PROTEIN-RELATED"/>
    <property type="match status" value="1"/>
</dbReference>
<dbReference type="PANTHER" id="PTHR31600">
    <property type="entry name" value="TINY MACROCYSTS PROTEIN B-RELATED"/>
    <property type="match status" value="1"/>
</dbReference>
<dbReference type="Pfam" id="PF25474">
    <property type="entry name" value="TPR_TmcB"/>
    <property type="match status" value="1"/>
</dbReference>
<evidence type="ECO:0000313" key="5">
    <source>
        <dbReference type="Proteomes" id="UP000193411"/>
    </source>
</evidence>
<evidence type="ECO:0000256" key="2">
    <source>
        <dbReference type="SAM" id="Phobius"/>
    </source>
</evidence>
<evidence type="ECO:0000313" key="4">
    <source>
        <dbReference type="EMBL" id="ORZ36366.1"/>
    </source>
</evidence>
<accession>A0A1Y2HP47</accession>
<feature type="domain" description="TmcB/TmcC TPR repeats" evidence="3">
    <location>
        <begin position="754"/>
        <end position="849"/>
    </location>
</feature>
<evidence type="ECO:0000259" key="3">
    <source>
        <dbReference type="Pfam" id="PF25474"/>
    </source>
</evidence>
<feature type="transmembrane region" description="Helical" evidence="2">
    <location>
        <begin position="1199"/>
        <end position="1222"/>
    </location>
</feature>
<feature type="compositionally biased region" description="Polar residues" evidence="1">
    <location>
        <begin position="542"/>
        <end position="552"/>
    </location>
</feature>
<feature type="region of interest" description="Disordered" evidence="1">
    <location>
        <begin position="363"/>
        <end position="382"/>
    </location>
</feature>
<sequence>MSSAIPSGGGGGGGDAKSVASSKRCDLQSLVPQSKLETSIFNVSLLISQQIKDRNPFWTWVFTIVEDLQLLSFSLSTSLHPGLPTPVSLGLTLYLVPDSSNYTQYRFADGILVIILLATFALFGLAVVLMHTRTQVPTPFIWLLAHLHCALSTVLVIPTTQLLVTGLNCFNNGLLPGSMVECTSPTHVPFLVFNALVLVVYAPLAVGGLLLVLDASPSSTHPLAQPFGKVDARGKAARIAIAIAKVLLADLPSEGFKIAFLAFTLVGLGWMAVGLIHNQPYYDERMTHLRSAFAVGAMLAVATTLLVRIGVEGDPADWWILVLPTTLLGCILGALASHNAAKRQVIRTIALWKTLRPNSAITENLTMPAPSPTVGDASGPSKTLERCPFYNTPTVSQLMNPPPKVVPIPFPTIQTDTGTGTASRVLLYSSNPIAPPSPPTPRSGRVTRSDTFVPSSSRTSTPMGSSIIKPPSDNKSRSAQQLSSSARPPPRASSPPLAVAPDPNAMATRILQSLRQQGRRRSSIDSRARFPLLSEPPVMDSPYSTISPQPAHQQRRTSDSILGTSSTIVDPGHRTANATLSLVSHIVNPQVRDAHSHHQHKCTKAGDLTGQRIHKSPSIDTLTAVLEHRTPPRTNVFDSPSHVEVTIRFVRTYPTTKQLTVGFQLLERGLAEFPNDPHLLLVAIAYLSEFYGAEGQQAADLILRTLRETKCQRDMPLDLRYLLFVQDKRMAMAVTLGQMQGGGVRDRSAALDPRLKLVKRLHLMGLVMLRDVWEAIRQGSGVGVMSEAIARLAEYQASVEDGYQKLLARYPKEKQLLRAYASWLYWGQANQVAAAAVLDVAEEVETLESRVQAVAVPPSIPPSPTSQQVYELGQPTHSWDPPIKPAGAVAKKAIALGILSGHKHDDPYAEHGANLTLGNSVNFRSAGSLEQHQFSGVIQPPPPLESHDSFATSGTGGGGHDPITGAPLTGSQTSGTSAARTQRKKTALRKRVGQAIEEPLNQTRSLALSWLVFVGSVVVGFVLCHNLYFKTTRFLATEFAVARDVRRECRSIIENTRLMTFESLPTGTRRGFSTALNATRKATTSLLRDFLPTLVRSYQQLPRDVIPTRRVFLKRVVNNVTDFQPLLATPMDAVDLIAQAGAIASGFPSTSSLLPPMYDTIPELGVLVHHLPELLDMSGMFRSMFFGEYQEALRNDLSLLLVSGCVSLGLLAAGMGVVYWVVLGRYFEGERRVMRMLMKVPKRDAGEIVTSLEEEIENMVELTEGEDGGNDSLDLHMSSSASSSPSTAKSTKQSAGRMKRIVAQLVAFAFALSVLIFAMYFFTYMSLDQEDEMRRMALSADRRMQAALIRLYAREWMSDPMFPSGLQVQRLRGVIADLVSVHALLVNDMGGFGDQLPHLTTLPRTCATAAACGVSGPLNATLGYTLESAQLPLNLAITRLAELATDVVGGMVMYKSPDVFVTTSYFGKFQVLIYLCADMLTRLALLDTGVQDMMAARVSNGATGTVIVFALYLGAVTVGLGVGSVVVLARLKREARALAVVPYLVPPAVVSGVKGLNALLESGGATLRVADGAAAGEEEH</sequence>
<reference evidence="4 5" key="1">
    <citation type="submission" date="2016-07" db="EMBL/GenBank/DDBJ databases">
        <title>Pervasive Adenine N6-methylation of Active Genes in Fungi.</title>
        <authorList>
            <consortium name="DOE Joint Genome Institute"/>
            <person name="Mondo S.J."/>
            <person name="Dannebaum R.O."/>
            <person name="Kuo R.C."/>
            <person name="Labutti K."/>
            <person name="Haridas S."/>
            <person name="Kuo A."/>
            <person name="Salamov A."/>
            <person name="Ahrendt S.R."/>
            <person name="Lipzen A."/>
            <person name="Sullivan W."/>
            <person name="Andreopoulos W.B."/>
            <person name="Clum A."/>
            <person name="Lindquist E."/>
            <person name="Daum C."/>
            <person name="Ramamoorthy G.K."/>
            <person name="Gryganskyi A."/>
            <person name="Culley D."/>
            <person name="Magnuson J.K."/>
            <person name="James T.Y."/>
            <person name="O'Malley M.A."/>
            <person name="Stajich J.E."/>
            <person name="Spatafora J.W."/>
            <person name="Visel A."/>
            <person name="Grigoriev I.V."/>
        </authorList>
    </citation>
    <scope>NUCLEOTIDE SEQUENCE [LARGE SCALE GENOMIC DNA]</scope>
    <source>
        <strain evidence="4 5">PL171</strain>
    </source>
</reference>
<feature type="region of interest" description="Disordered" evidence="1">
    <location>
        <begin position="514"/>
        <end position="559"/>
    </location>
</feature>
<dbReference type="InterPro" id="IPR052994">
    <property type="entry name" value="Tiny_macrocysts_regulators"/>
</dbReference>
<feature type="transmembrane region" description="Helical" evidence="2">
    <location>
        <begin position="1007"/>
        <end position="1029"/>
    </location>
</feature>
<feature type="compositionally biased region" description="Low complexity" evidence="1">
    <location>
        <begin position="477"/>
        <end position="486"/>
    </location>
</feature>
<feature type="region of interest" description="Disordered" evidence="1">
    <location>
        <begin position="429"/>
        <end position="502"/>
    </location>
</feature>
<dbReference type="OrthoDB" id="2156462at2759"/>
<keyword evidence="5" id="KW-1185">Reference proteome</keyword>
<feature type="transmembrane region" description="Helical" evidence="2">
    <location>
        <begin position="141"/>
        <end position="167"/>
    </location>
</feature>
<gene>
    <name evidence="4" type="ORF">BCR44DRAFT_51557</name>
</gene>
<organism evidence="4 5">
    <name type="scientific">Catenaria anguillulae PL171</name>
    <dbReference type="NCBI Taxonomy" id="765915"/>
    <lineage>
        <taxon>Eukaryota</taxon>
        <taxon>Fungi</taxon>
        <taxon>Fungi incertae sedis</taxon>
        <taxon>Blastocladiomycota</taxon>
        <taxon>Blastocladiomycetes</taxon>
        <taxon>Blastocladiales</taxon>
        <taxon>Catenariaceae</taxon>
        <taxon>Catenaria</taxon>
    </lineage>
</organism>
<feature type="region of interest" description="Disordered" evidence="1">
    <location>
        <begin position="1271"/>
        <end position="1292"/>
    </location>
</feature>
<proteinExistence type="predicted"/>
<feature type="region of interest" description="Disordered" evidence="1">
    <location>
        <begin position="934"/>
        <end position="986"/>
    </location>
</feature>
<evidence type="ECO:0000256" key="1">
    <source>
        <dbReference type="SAM" id="MobiDB-lite"/>
    </source>
</evidence>
<feature type="compositionally biased region" description="Low complexity" evidence="1">
    <location>
        <begin position="454"/>
        <end position="466"/>
    </location>
</feature>
<keyword evidence="2" id="KW-1133">Transmembrane helix</keyword>
<feature type="transmembrane region" description="Helical" evidence="2">
    <location>
        <begin position="187"/>
        <end position="213"/>
    </location>
</feature>
<feature type="transmembrane region" description="Helical" evidence="2">
    <location>
        <begin position="1465"/>
        <end position="1486"/>
    </location>
</feature>
<feature type="transmembrane region" description="Helical" evidence="2">
    <location>
        <begin position="1301"/>
        <end position="1327"/>
    </location>
</feature>
<feature type="transmembrane region" description="Helical" evidence="2">
    <location>
        <begin position="258"/>
        <end position="277"/>
    </location>
</feature>
<feature type="transmembrane region" description="Helical" evidence="2">
    <location>
        <begin position="110"/>
        <end position="129"/>
    </location>
</feature>
<feature type="transmembrane region" description="Helical" evidence="2">
    <location>
        <begin position="1506"/>
        <end position="1529"/>
    </location>
</feature>
<feature type="transmembrane region" description="Helical" evidence="2">
    <location>
        <begin position="289"/>
        <end position="311"/>
    </location>
</feature>
<comment type="caution">
    <text evidence="4">The sequence shown here is derived from an EMBL/GenBank/DDBJ whole genome shotgun (WGS) entry which is preliminary data.</text>
</comment>
<dbReference type="Proteomes" id="UP000193411">
    <property type="component" value="Unassembled WGS sequence"/>
</dbReference>
<dbReference type="EMBL" id="MCFL01000017">
    <property type="protein sequence ID" value="ORZ36366.1"/>
    <property type="molecule type" value="Genomic_DNA"/>
</dbReference>
<feature type="transmembrane region" description="Helical" evidence="2">
    <location>
        <begin position="318"/>
        <end position="337"/>
    </location>
</feature>
<dbReference type="STRING" id="765915.A0A1Y2HP47"/>
<keyword evidence="2" id="KW-0472">Membrane</keyword>
<feature type="compositionally biased region" description="Low complexity" evidence="1">
    <location>
        <begin position="1278"/>
        <end position="1292"/>
    </location>
</feature>
<protein>
    <recommendedName>
        <fullName evidence="3">TmcB/TmcC TPR repeats domain-containing protein</fullName>
    </recommendedName>
</protein>
<keyword evidence="2" id="KW-0812">Transmembrane</keyword>
<dbReference type="InterPro" id="IPR057352">
    <property type="entry name" value="TPR_TmcB/C"/>
</dbReference>
<name>A0A1Y2HP47_9FUNG</name>